<dbReference type="InterPro" id="IPR000961">
    <property type="entry name" value="AGC-kinase_C"/>
</dbReference>
<reference evidence="11 12" key="1">
    <citation type="submission" date="2016-11" db="EMBL/GenBank/DDBJ databases">
        <title>The macronuclear genome of Stentor coeruleus: a giant cell with tiny introns.</title>
        <authorList>
            <person name="Slabodnick M."/>
            <person name="Ruby J.G."/>
            <person name="Reiff S.B."/>
            <person name="Swart E.C."/>
            <person name="Gosai S."/>
            <person name="Prabakaran S."/>
            <person name="Witkowska E."/>
            <person name="Larue G.E."/>
            <person name="Fisher S."/>
            <person name="Freeman R.M."/>
            <person name="Gunawardena J."/>
            <person name="Chu W."/>
            <person name="Stover N.A."/>
            <person name="Gregory B.D."/>
            <person name="Nowacki M."/>
            <person name="Derisi J."/>
            <person name="Roy S.W."/>
            <person name="Marshall W.F."/>
            <person name="Sood P."/>
        </authorList>
    </citation>
    <scope>NUCLEOTIDE SEQUENCE [LARGE SCALE GENOMIC DNA]</scope>
    <source>
        <strain evidence="11">WM001</strain>
    </source>
</reference>
<dbReference type="PROSITE" id="PS50011">
    <property type="entry name" value="PROTEIN_KINASE_DOM"/>
    <property type="match status" value="1"/>
</dbReference>
<organism evidence="11 12">
    <name type="scientific">Stentor coeruleus</name>
    <dbReference type="NCBI Taxonomy" id="5963"/>
    <lineage>
        <taxon>Eukaryota</taxon>
        <taxon>Sar</taxon>
        <taxon>Alveolata</taxon>
        <taxon>Ciliophora</taxon>
        <taxon>Postciliodesmatophora</taxon>
        <taxon>Heterotrichea</taxon>
        <taxon>Heterotrichida</taxon>
        <taxon>Stentoridae</taxon>
        <taxon>Stentor</taxon>
    </lineage>
</organism>
<keyword evidence="2" id="KW-0597">Phosphoprotein</keyword>
<dbReference type="PANTHER" id="PTHR24353:SF37">
    <property type="entry name" value="CAMP-DEPENDENT PROTEIN KINASE CATALYTIC SUBUNIT PRKX"/>
    <property type="match status" value="1"/>
</dbReference>
<dbReference type="InterPro" id="IPR045270">
    <property type="entry name" value="STKc_AGC"/>
</dbReference>
<dbReference type="PROSITE" id="PS00107">
    <property type="entry name" value="PROTEIN_KINASE_ATP"/>
    <property type="match status" value="1"/>
</dbReference>
<proteinExistence type="predicted"/>
<dbReference type="EMBL" id="MPUH01000175">
    <property type="protein sequence ID" value="OMJ87510.1"/>
    <property type="molecule type" value="Genomic_DNA"/>
</dbReference>
<accession>A0A1R2CEY6</accession>
<dbReference type="SUPFAM" id="SSF56112">
    <property type="entry name" value="Protein kinase-like (PK-like)"/>
    <property type="match status" value="1"/>
</dbReference>
<evidence type="ECO:0000259" key="9">
    <source>
        <dbReference type="PROSITE" id="PS50011"/>
    </source>
</evidence>
<protein>
    <recommendedName>
        <fullName evidence="13">Non-specific serine/threonine protein kinase</fullName>
    </recommendedName>
</protein>
<dbReference type="SUPFAM" id="SSF50729">
    <property type="entry name" value="PH domain-like"/>
    <property type="match status" value="1"/>
</dbReference>
<dbReference type="OrthoDB" id="296761at2759"/>
<dbReference type="FunFam" id="3.30.200.20:FF:000042">
    <property type="entry name" value="Aurora kinase A"/>
    <property type="match status" value="1"/>
</dbReference>
<dbReference type="FunFam" id="1.10.510.10:FF:000048">
    <property type="entry name" value="Protein kinase C"/>
    <property type="match status" value="1"/>
</dbReference>
<dbReference type="GO" id="GO:0004691">
    <property type="term" value="F:cAMP-dependent protein kinase activity"/>
    <property type="evidence" value="ECO:0007669"/>
    <property type="project" value="TreeGrafter"/>
</dbReference>
<dbReference type="Gene3D" id="3.30.200.20">
    <property type="entry name" value="Phosphorylase Kinase, domain 1"/>
    <property type="match status" value="1"/>
</dbReference>
<evidence type="ECO:0000256" key="3">
    <source>
        <dbReference type="ARBA" id="ARBA00022679"/>
    </source>
</evidence>
<dbReference type="PROSITE" id="PS50297">
    <property type="entry name" value="ANK_REP_REGION"/>
    <property type="match status" value="1"/>
</dbReference>
<dbReference type="SUPFAM" id="SSF48403">
    <property type="entry name" value="Ankyrin repeat"/>
    <property type="match status" value="1"/>
</dbReference>
<dbReference type="Pfam" id="PF00069">
    <property type="entry name" value="Pkinase"/>
    <property type="match status" value="1"/>
</dbReference>
<dbReference type="Pfam" id="PF12796">
    <property type="entry name" value="Ank_2"/>
    <property type="match status" value="1"/>
</dbReference>
<keyword evidence="3" id="KW-0808">Transferase</keyword>
<evidence type="ECO:0000256" key="5">
    <source>
        <dbReference type="ARBA" id="ARBA00022777"/>
    </source>
</evidence>
<sequence>MNTRLHIEFNSEALISDLRKIVSSKLSVPLSLIQLTTKKCGVVVLMTDFWPLSFFISSDVAVIKLNLLESAAPRTELSINALSQTQITRSRGLSKDIPAIDHLIAISKMGSTTNLQEFLEVYENEIKDEDVLNQEQECKWGALHYACYYGHTSLVEILVTLRVNCNKVSIDEWTPLQLSAYLNKAECVRILLSHPNIQVNKVTKFRGTALHLACAQGNPSIVKMLLEKNAHIDIEDHMKRTPIEYARTDEILDIIPVYAGMHQLKKLKSDSEIPTSFCSEVFLTNSFMLNDRLVFLYMDVEHATLNRYARKEDFLDKKPAELYVKISDIQDVVYSESKDQYSFKIITSKSSIRYYSKHKELAQEWTSRLKSANEFSHINKPLEMERKNTEIEEEAVSEESVLTPSENIDYSSFTVMDEIGSGSFGTVYKVRRNTTGEIYAMKSLSKPTLQKHKQLKYAISECKIMKQLNHPFIVPLYYAFQTPKYLYLILELCPNGDLYGFIEKKTRLDESVARFYIAEVILALEYLHSLDIIYRDLKPANVLVDSFGHAKLADFGLAKEKMEKGNLAMTMAGSPAYLPPEIVLKKGASKASDIYGIGPLLFELLTGTTPYYCDDIDGLFQNIKNGKLSFPNYITSTAKDFIISVMNRDPAKRPQISQIKRHNFFRKLDWEALLARRIRPPKLDFVNFEETNF</sequence>
<feature type="repeat" description="ANK" evidence="7">
    <location>
        <begin position="205"/>
        <end position="237"/>
    </location>
</feature>
<name>A0A1R2CEY6_9CILI</name>
<keyword evidence="7" id="KW-0040">ANK repeat</keyword>
<dbReference type="GO" id="GO:0005524">
    <property type="term" value="F:ATP binding"/>
    <property type="evidence" value="ECO:0007669"/>
    <property type="project" value="UniProtKB-UniRule"/>
</dbReference>
<evidence type="ECO:0000256" key="2">
    <source>
        <dbReference type="ARBA" id="ARBA00022553"/>
    </source>
</evidence>
<keyword evidence="5" id="KW-0418">Kinase</keyword>
<keyword evidence="6 8" id="KW-0067">ATP-binding</keyword>
<dbReference type="InterPro" id="IPR000719">
    <property type="entry name" value="Prot_kinase_dom"/>
</dbReference>
<evidence type="ECO:0000256" key="1">
    <source>
        <dbReference type="ARBA" id="ARBA00022527"/>
    </source>
</evidence>
<dbReference type="InterPro" id="IPR017441">
    <property type="entry name" value="Protein_kinase_ATP_BS"/>
</dbReference>
<dbReference type="Gene3D" id="1.25.40.20">
    <property type="entry name" value="Ankyrin repeat-containing domain"/>
    <property type="match status" value="1"/>
</dbReference>
<dbReference type="PANTHER" id="PTHR24353">
    <property type="entry name" value="CYCLIC NUCLEOTIDE-DEPENDENT PROTEIN KINASE"/>
    <property type="match status" value="1"/>
</dbReference>
<dbReference type="PROSITE" id="PS51285">
    <property type="entry name" value="AGC_KINASE_CTER"/>
    <property type="match status" value="1"/>
</dbReference>
<gene>
    <name evidence="11" type="ORF">SteCoe_10764</name>
</gene>
<evidence type="ECO:0000256" key="4">
    <source>
        <dbReference type="ARBA" id="ARBA00022741"/>
    </source>
</evidence>
<dbReference type="SMART" id="SM00248">
    <property type="entry name" value="ANK"/>
    <property type="match status" value="3"/>
</dbReference>
<dbReference type="Gene3D" id="1.10.510.10">
    <property type="entry name" value="Transferase(Phosphotransferase) domain 1"/>
    <property type="match status" value="1"/>
</dbReference>
<evidence type="ECO:0000259" key="10">
    <source>
        <dbReference type="PROSITE" id="PS51285"/>
    </source>
</evidence>
<evidence type="ECO:0008006" key="13">
    <source>
        <dbReference type="Google" id="ProtNLM"/>
    </source>
</evidence>
<dbReference type="InterPro" id="IPR011009">
    <property type="entry name" value="Kinase-like_dom_sf"/>
</dbReference>
<dbReference type="Pfam" id="PF00023">
    <property type="entry name" value="Ank"/>
    <property type="match status" value="1"/>
</dbReference>
<evidence type="ECO:0000313" key="11">
    <source>
        <dbReference type="EMBL" id="OMJ87510.1"/>
    </source>
</evidence>
<dbReference type="Proteomes" id="UP000187209">
    <property type="component" value="Unassembled WGS sequence"/>
</dbReference>
<keyword evidence="12" id="KW-1185">Reference proteome</keyword>
<dbReference type="InterPro" id="IPR036770">
    <property type="entry name" value="Ankyrin_rpt-contain_sf"/>
</dbReference>
<evidence type="ECO:0000256" key="6">
    <source>
        <dbReference type="ARBA" id="ARBA00022840"/>
    </source>
</evidence>
<feature type="domain" description="AGC-kinase C-terminal" evidence="10">
    <location>
        <begin position="666"/>
        <end position="693"/>
    </location>
</feature>
<evidence type="ECO:0000313" key="12">
    <source>
        <dbReference type="Proteomes" id="UP000187209"/>
    </source>
</evidence>
<evidence type="ECO:0000256" key="8">
    <source>
        <dbReference type="PROSITE-ProRule" id="PRU10141"/>
    </source>
</evidence>
<dbReference type="AlphaFoldDB" id="A0A1R2CEY6"/>
<evidence type="ECO:0000256" key="7">
    <source>
        <dbReference type="PROSITE-ProRule" id="PRU00023"/>
    </source>
</evidence>
<dbReference type="GO" id="GO:0005952">
    <property type="term" value="C:cAMP-dependent protein kinase complex"/>
    <property type="evidence" value="ECO:0007669"/>
    <property type="project" value="TreeGrafter"/>
</dbReference>
<dbReference type="SMART" id="SM00220">
    <property type="entry name" value="S_TKc"/>
    <property type="match status" value="1"/>
</dbReference>
<comment type="caution">
    <text evidence="11">The sequence shown here is derived from an EMBL/GenBank/DDBJ whole genome shotgun (WGS) entry which is preliminary data.</text>
</comment>
<dbReference type="InterPro" id="IPR008271">
    <property type="entry name" value="Ser/Thr_kinase_AS"/>
</dbReference>
<dbReference type="CDD" id="cd05123">
    <property type="entry name" value="STKc_AGC"/>
    <property type="match status" value="1"/>
</dbReference>
<dbReference type="PROSITE" id="PS50088">
    <property type="entry name" value="ANK_REPEAT"/>
    <property type="match status" value="1"/>
</dbReference>
<feature type="binding site" evidence="8">
    <location>
        <position position="442"/>
    </location>
    <ligand>
        <name>ATP</name>
        <dbReference type="ChEBI" id="CHEBI:30616"/>
    </ligand>
</feature>
<keyword evidence="4 8" id="KW-0547">Nucleotide-binding</keyword>
<keyword evidence="1" id="KW-0723">Serine/threonine-protein kinase</keyword>
<dbReference type="InterPro" id="IPR002110">
    <property type="entry name" value="Ankyrin_rpt"/>
</dbReference>
<dbReference type="PROSITE" id="PS00108">
    <property type="entry name" value="PROTEIN_KINASE_ST"/>
    <property type="match status" value="1"/>
</dbReference>
<feature type="domain" description="Protein kinase" evidence="9">
    <location>
        <begin position="413"/>
        <end position="665"/>
    </location>
</feature>